<evidence type="ECO:0000313" key="4">
    <source>
        <dbReference type="EMBL" id="JAS42967.1"/>
    </source>
</evidence>
<sequence length="378" mass="43073">MASSQSDNSNLKIGLIFVKSKVTENGVCLSSLSNSEVFPSGKRHEKWIVVAGNSYNISTEKDPKGRFPSLDDEKRQNPRGLCQDGFGSPGGHFLDQPLLQSNIVEMHLDSVFKDKTAILSLELFKCVNVRVLSLRHNNLMSLPAEIGRLSHLRTLYLTENCLTYNTIPYTLTFCTELTELYLDHNLLDALPGFLLDMKQLETVYRHGNHNYFKCTFMWYHTAECDRVMPLRPNRTSTKKEGSLYQPQSLESLSIKSLIASKVNFFIPGLLPVTLQDYVAMVYTKYKICAFCSAAFDESKTGFRVFTFKNPYLGNTCVPFKHWTCSHECGTALEEPAHRQERAQARQLELQYQQYIRSVQAQYNQGPPDKRGFRACVVM</sequence>
<dbReference type="PANTHER" id="PTHR48051">
    <property type="match status" value="1"/>
</dbReference>
<dbReference type="InterPro" id="IPR032675">
    <property type="entry name" value="LRR_dom_sf"/>
</dbReference>
<evidence type="ECO:0000256" key="2">
    <source>
        <dbReference type="ARBA" id="ARBA00022737"/>
    </source>
</evidence>
<organism evidence="4">
    <name type="scientific">Cuerna arida</name>
    <dbReference type="NCBI Taxonomy" id="1464854"/>
    <lineage>
        <taxon>Eukaryota</taxon>
        <taxon>Metazoa</taxon>
        <taxon>Ecdysozoa</taxon>
        <taxon>Arthropoda</taxon>
        <taxon>Hexapoda</taxon>
        <taxon>Insecta</taxon>
        <taxon>Pterygota</taxon>
        <taxon>Neoptera</taxon>
        <taxon>Paraneoptera</taxon>
        <taxon>Hemiptera</taxon>
        <taxon>Auchenorrhyncha</taxon>
        <taxon>Membracoidea</taxon>
        <taxon>Cicadellidae</taxon>
        <taxon>Cicadellinae</taxon>
        <taxon>Proconiini</taxon>
        <taxon>Cuerna</taxon>
    </lineage>
</organism>
<accession>A0A1B6EYF1</accession>
<dbReference type="InterPro" id="IPR050216">
    <property type="entry name" value="LRR_domain-containing"/>
</dbReference>
<name>A0A1B6EYF1_9HEMI</name>
<keyword evidence="2" id="KW-0677">Repeat</keyword>
<dbReference type="EMBL" id="GECZ01026802">
    <property type="protein sequence ID" value="JAS42967.1"/>
    <property type="molecule type" value="Transcribed_RNA"/>
</dbReference>
<dbReference type="AlphaFoldDB" id="A0A1B6EYF1"/>
<protein>
    <submittedName>
        <fullName evidence="4">Uncharacterized protein</fullName>
    </submittedName>
</protein>
<feature type="compositionally biased region" description="Basic and acidic residues" evidence="3">
    <location>
        <begin position="59"/>
        <end position="76"/>
    </location>
</feature>
<dbReference type="Gene3D" id="3.80.10.10">
    <property type="entry name" value="Ribonuclease Inhibitor"/>
    <property type="match status" value="1"/>
</dbReference>
<evidence type="ECO:0000256" key="3">
    <source>
        <dbReference type="SAM" id="MobiDB-lite"/>
    </source>
</evidence>
<dbReference type="SUPFAM" id="SSF52058">
    <property type="entry name" value="L domain-like"/>
    <property type="match status" value="1"/>
</dbReference>
<evidence type="ECO:0000256" key="1">
    <source>
        <dbReference type="ARBA" id="ARBA00022614"/>
    </source>
</evidence>
<dbReference type="Pfam" id="PF13855">
    <property type="entry name" value="LRR_8"/>
    <property type="match status" value="1"/>
</dbReference>
<proteinExistence type="predicted"/>
<reference evidence="4" key="1">
    <citation type="submission" date="2015-11" db="EMBL/GenBank/DDBJ databases">
        <title>De novo transcriptome assembly of four potential Pierce s Disease insect vectors from Arizona vineyards.</title>
        <authorList>
            <person name="Tassone E.E."/>
        </authorList>
    </citation>
    <scope>NUCLEOTIDE SEQUENCE</scope>
</reference>
<keyword evidence="1" id="KW-0433">Leucine-rich repeat</keyword>
<dbReference type="PANTHER" id="PTHR48051:SF1">
    <property type="entry name" value="RAS SUPPRESSOR PROTEIN 1"/>
    <property type="match status" value="1"/>
</dbReference>
<dbReference type="GO" id="GO:0005737">
    <property type="term" value="C:cytoplasm"/>
    <property type="evidence" value="ECO:0007669"/>
    <property type="project" value="TreeGrafter"/>
</dbReference>
<dbReference type="InterPro" id="IPR001611">
    <property type="entry name" value="Leu-rich_rpt"/>
</dbReference>
<feature type="region of interest" description="Disordered" evidence="3">
    <location>
        <begin position="59"/>
        <end position="81"/>
    </location>
</feature>
<gene>
    <name evidence="4" type="ORF">g.12943</name>
</gene>